<name>A0ABU9DHY7_9BACL</name>
<sequence length="261" mass="28899">MNDVKKFVIGVMAGAILSLSATSLATNLTDVSLFPVKYVFNDIEKPIPTEYSSINYNGHAYVPIRFIAENTNLNIGYDETGKRVLINYGIDGQNAAPIPPQYQEENYDPNLPYKTNNALPYGNIKVTKEGLNSLVSFQLLNDIPDNDMGGVMRFYDSQANFLGQLLISQTFSAGINTYNGEIVADLSTYKYATLSFGKVQGAIYRPAAVSKDVSEKNAIGGLTFRNYSEEQIKKLGVKLVDVFEIIAFMRLNRENADDLVN</sequence>
<comment type="caution">
    <text evidence="2">The sequence shown here is derived from an EMBL/GenBank/DDBJ whole genome shotgun (WGS) entry which is preliminary data.</text>
</comment>
<evidence type="ECO:0000313" key="3">
    <source>
        <dbReference type="Proteomes" id="UP001469365"/>
    </source>
</evidence>
<proteinExistence type="predicted"/>
<gene>
    <name evidence="2" type="ORF">WMW72_11250</name>
</gene>
<dbReference type="RefSeq" id="WP_341415563.1">
    <property type="nucleotide sequence ID" value="NZ_JBBPCC010000006.1"/>
</dbReference>
<evidence type="ECO:0008006" key="4">
    <source>
        <dbReference type="Google" id="ProtNLM"/>
    </source>
</evidence>
<evidence type="ECO:0000313" key="2">
    <source>
        <dbReference type="EMBL" id="MEK8128482.1"/>
    </source>
</evidence>
<evidence type="ECO:0000256" key="1">
    <source>
        <dbReference type="SAM" id="SignalP"/>
    </source>
</evidence>
<reference evidence="2 3" key="1">
    <citation type="submission" date="2024-04" db="EMBL/GenBank/DDBJ databases">
        <title>draft genome sequnece of Paenibacillus filicis.</title>
        <authorList>
            <person name="Kim D.-U."/>
        </authorList>
    </citation>
    <scope>NUCLEOTIDE SEQUENCE [LARGE SCALE GENOMIC DNA]</scope>
    <source>
        <strain evidence="2 3">KACC14197</strain>
    </source>
</reference>
<feature type="chain" id="PRO_5046434857" description="Copper amine oxidase-like N-terminal domain-containing protein" evidence="1">
    <location>
        <begin position="26"/>
        <end position="261"/>
    </location>
</feature>
<keyword evidence="3" id="KW-1185">Reference proteome</keyword>
<feature type="signal peptide" evidence="1">
    <location>
        <begin position="1"/>
        <end position="25"/>
    </location>
</feature>
<dbReference type="Proteomes" id="UP001469365">
    <property type="component" value="Unassembled WGS sequence"/>
</dbReference>
<organism evidence="2 3">
    <name type="scientific">Paenibacillus filicis</name>
    <dbReference type="NCBI Taxonomy" id="669464"/>
    <lineage>
        <taxon>Bacteria</taxon>
        <taxon>Bacillati</taxon>
        <taxon>Bacillota</taxon>
        <taxon>Bacilli</taxon>
        <taxon>Bacillales</taxon>
        <taxon>Paenibacillaceae</taxon>
        <taxon>Paenibacillus</taxon>
    </lineage>
</organism>
<keyword evidence="1" id="KW-0732">Signal</keyword>
<protein>
    <recommendedName>
        <fullName evidence="4">Copper amine oxidase-like N-terminal domain-containing protein</fullName>
    </recommendedName>
</protein>
<accession>A0ABU9DHY7</accession>
<dbReference type="EMBL" id="JBBPCC010000006">
    <property type="protein sequence ID" value="MEK8128482.1"/>
    <property type="molecule type" value="Genomic_DNA"/>
</dbReference>